<evidence type="ECO:0000313" key="3">
    <source>
        <dbReference type="EMBL" id="RLV54994.1"/>
    </source>
</evidence>
<proteinExistence type="predicted"/>
<dbReference type="RefSeq" id="WP_121794996.1">
    <property type="nucleotide sequence ID" value="NZ_RDBF01000011.1"/>
</dbReference>
<dbReference type="InterPro" id="IPR050491">
    <property type="entry name" value="AmpC-like"/>
</dbReference>
<keyword evidence="1" id="KW-0732">Signal</keyword>
<dbReference type="PROSITE" id="PS51257">
    <property type="entry name" value="PROKAR_LIPOPROTEIN"/>
    <property type="match status" value="1"/>
</dbReference>
<sequence length="366" mass="38129">MTDVKRRQRLSAVAALLLVVALAACGQRAHEEADVAELFAAELTKAKVPGGALAVRVDDTLRVYPVGEADEGSPVTEETLFAYRSVTKSFVVTAALTLVEEGLLELEAPTPAPEDGVNPAAATLRQLAAMRSGVPNYSAQPGLIDALSADPERSWSDADLFGLVRGQPETFAPGTSYQYSNTNTLLLARAIEQVTGGTWAQAVVTTVTEPLGLESVRYPGDAGELPAGAAEPFEVADEGVDELPVVRASAFGASGGLFGTVGDLASWAQALGTGAVLTPATQEARLEAFGPTDADPQSPLYDAYGLGIGRIGDWIGHTGNGLGYQALAMYHPEAQVAVAITLNATGDDQDLPAHLLQRLEDVLLAH</sequence>
<gene>
    <name evidence="3" type="ORF">D9V41_12910</name>
</gene>
<evidence type="ECO:0000313" key="4">
    <source>
        <dbReference type="Proteomes" id="UP000282515"/>
    </source>
</evidence>
<feature type="domain" description="Beta-lactamase-related" evidence="2">
    <location>
        <begin position="36"/>
        <end position="355"/>
    </location>
</feature>
<evidence type="ECO:0000259" key="2">
    <source>
        <dbReference type="Pfam" id="PF00144"/>
    </source>
</evidence>
<dbReference type="PANTHER" id="PTHR46825">
    <property type="entry name" value="D-ALANYL-D-ALANINE-CARBOXYPEPTIDASE/ENDOPEPTIDASE AMPH"/>
    <property type="match status" value="1"/>
</dbReference>
<comment type="caution">
    <text evidence="3">The sequence shown here is derived from an EMBL/GenBank/DDBJ whole genome shotgun (WGS) entry which is preliminary data.</text>
</comment>
<evidence type="ECO:0000256" key="1">
    <source>
        <dbReference type="SAM" id="SignalP"/>
    </source>
</evidence>
<feature type="chain" id="PRO_5038904567" evidence="1">
    <location>
        <begin position="24"/>
        <end position="366"/>
    </location>
</feature>
<dbReference type="GO" id="GO:0016787">
    <property type="term" value="F:hydrolase activity"/>
    <property type="evidence" value="ECO:0007669"/>
    <property type="project" value="UniProtKB-KW"/>
</dbReference>
<protein>
    <submittedName>
        <fullName evidence="3">Class A beta-lactamase-related serine hydrolase</fullName>
    </submittedName>
</protein>
<name>A0A3L8PIL5_9ACTN</name>
<dbReference type="Gene3D" id="3.40.710.10">
    <property type="entry name" value="DD-peptidase/beta-lactamase superfamily"/>
    <property type="match status" value="1"/>
</dbReference>
<feature type="signal peptide" evidence="1">
    <location>
        <begin position="1"/>
        <end position="23"/>
    </location>
</feature>
<dbReference type="SUPFAM" id="SSF56601">
    <property type="entry name" value="beta-lactamase/transpeptidase-like"/>
    <property type="match status" value="1"/>
</dbReference>
<dbReference type="Pfam" id="PF00144">
    <property type="entry name" value="Beta-lactamase"/>
    <property type="match status" value="1"/>
</dbReference>
<dbReference type="AlphaFoldDB" id="A0A3L8PIL5"/>
<keyword evidence="4" id="KW-1185">Reference proteome</keyword>
<keyword evidence="3" id="KW-0378">Hydrolase</keyword>
<dbReference type="InterPro" id="IPR012338">
    <property type="entry name" value="Beta-lactam/transpept-like"/>
</dbReference>
<accession>A0A3L8PIL5</accession>
<reference evidence="3 4" key="1">
    <citation type="submission" date="2018-10" db="EMBL/GenBank/DDBJ databases">
        <title>Aeromicrobium sp. 9W16Y-2 whole genome shotgun sequence.</title>
        <authorList>
            <person name="Li F."/>
        </authorList>
    </citation>
    <scope>NUCLEOTIDE SEQUENCE [LARGE SCALE GENOMIC DNA]</scope>
    <source>
        <strain evidence="3 4">9W16Y-2</strain>
    </source>
</reference>
<dbReference type="InterPro" id="IPR001466">
    <property type="entry name" value="Beta-lactam-related"/>
</dbReference>
<dbReference type="OrthoDB" id="9809635at2"/>
<organism evidence="3 4">
    <name type="scientific">Aeromicrobium phragmitis</name>
    <dbReference type="NCBI Taxonomy" id="2478914"/>
    <lineage>
        <taxon>Bacteria</taxon>
        <taxon>Bacillati</taxon>
        <taxon>Actinomycetota</taxon>
        <taxon>Actinomycetes</taxon>
        <taxon>Propionibacteriales</taxon>
        <taxon>Nocardioidaceae</taxon>
        <taxon>Aeromicrobium</taxon>
    </lineage>
</organism>
<dbReference type="EMBL" id="RDBF01000011">
    <property type="protein sequence ID" value="RLV54994.1"/>
    <property type="molecule type" value="Genomic_DNA"/>
</dbReference>
<dbReference type="PANTHER" id="PTHR46825:SF7">
    <property type="entry name" value="D-ALANYL-D-ALANINE CARBOXYPEPTIDASE"/>
    <property type="match status" value="1"/>
</dbReference>
<dbReference type="Proteomes" id="UP000282515">
    <property type="component" value="Unassembled WGS sequence"/>
</dbReference>